<dbReference type="Gene3D" id="3.40.50.300">
    <property type="entry name" value="P-loop containing nucleotide triphosphate hydrolases"/>
    <property type="match status" value="2"/>
</dbReference>
<evidence type="ECO:0000313" key="2">
    <source>
        <dbReference type="EMBL" id="CDM66065.1"/>
    </source>
</evidence>
<dbReference type="EMBL" id="CBXV010000007">
    <property type="protein sequence ID" value="CDM66065.1"/>
    <property type="molecule type" value="Genomic_DNA"/>
</dbReference>
<reference evidence="2 3" key="2">
    <citation type="submission" date="2015-01" db="EMBL/GenBank/DDBJ databases">
        <title>Complete genome sequence of Pyrinomonas methylaliphatogenes type strain K22T.</title>
        <authorList>
            <person name="Lee K.C.Y."/>
            <person name="Power J.F."/>
            <person name="Dunfield P.F."/>
            <person name="Morgan X.C."/>
            <person name="Huttenhower C."/>
            <person name="Stott M.B."/>
        </authorList>
    </citation>
    <scope>NUCLEOTIDE SEQUENCE [LARGE SCALE GENOMIC DNA]</scope>
    <source>
        <strain evidence="2 3">K22</strain>
    </source>
</reference>
<dbReference type="Proteomes" id="UP000031518">
    <property type="component" value="Unassembled WGS sequence"/>
</dbReference>
<dbReference type="InterPro" id="IPR008571">
    <property type="entry name" value="HerA-like"/>
</dbReference>
<organism evidence="2 3">
    <name type="scientific">Pyrinomonas methylaliphatogenes</name>
    <dbReference type="NCBI Taxonomy" id="454194"/>
    <lineage>
        <taxon>Bacteria</taxon>
        <taxon>Pseudomonadati</taxon>
        <taxon>Acidobacteriota</taxon>
        <taxon>Blastocatellia</taxon>
        <taxon>Blastocatellales</taxon>
        <taxon>Pyrinomonadaceae</taxon>
        <taxon>Pyrinomonas</taxon>
    </lineage>
</organism>
<evidence type="ECO:0000313" key="3">
    <source>
        <dbReference type="Proteomes" id="UP000031518"/>
    </source>
</evidence>
<dbReference type="PANTHER" id="PTHR42957">
    <property type="entry name" value="HELICASE MJ1565-RELATED"/>
    <property type="match status" value="1"/>
</dbReference>
<dbReference type="InterPro" id="IPR002789">
    <property type="entry name" value="HerA_central"/>
</dbReference>
<feature type="domain" description="Helicase HerA central" evidence="1">
    <location>
        <begin position="144"/>
        <end position="372"/>
    </location>
</feature>
<dbReference type="STRING" id="454194.PYK22_02075"/>
<dbReference type="Pfam" id="PF01935">
    <property type="entry name" value="DUF87"/>
    <property type="match status" value="1"/>
</dbReference>
<sequence>MQEELLGTIKGPGEKPHEYLFITTDNARARIGEFVYYLAREGSEERRILGHITARRLVRNLPDSFLSDPEISPLIVSSLIGLDEEGCEIYEITVETIGYFNERLGDFVNPRIPPNPGDPVFLASSEMLAAVLSPRKRGERGSAYIGSLLTREVGDVPIILSVKDLVSTHLAVLASTGAGKSYTAGVLIEELMMPYNRAAVLIVDPHGEYDTLRSIAQDPRFRGEDGYQPEVKIYTHDRIKVRFSTLTEADIQYLLPEGASDKMLHFLSQAYRQLVNSPQGRNRLWGYHDLRDAVLAQKYEGNERSESSNANSIDGLLWRLDSRFDKPRCIFSDTDHIPLRELFRPGQCTVLQLSDIEQQEQQVIVATLLRRVNKARMMTVRGEVTDRQSDNYLPYPVFTLLEEAHRFAPAGRAVVSTKILQEILSEGRKFGVGIGLITQRPCKLDQDVLSQCMTQIIMRIVNPFDQDTVAESVESAGRQLLAELPALSKGQAVISGVSVNTPVICRVRTRYTQHGGETFDAPAEWANYYTDSAQRAREEEEAILVKPSTNRLKIRGLDV</sequence>
<evidence type="ECO:0000259" key="1">
    <source>
        <dbReference type="Pfam" id="PF01935"/>
    </source>
</evidence>
<name>A0A0B6X104_9BACT</name>
<dbReference type="OrthoDB" id="127577at2"/>
<protein>
    <submittedName>
        <fullName evidence="2">Predicted ATPase</fullName>
    </submittedName>
</protein>
<dbReference type="SUPFAM" id="SSF52540">
    <property type="entry name" value="P-loop containing nucleoside triphosphate hydrolases"/>
    <property type="match status" value="1"/>
</dbReference>
<dbReference type="RefSeq" id="WP_041976923.1">
    <property type="nucleotide sequence ID" value="NZ_CBXV010000007.1"/>
</dbReference>
<gene>
    <name evidence="2" type="ORF">PYK22_02075</name>
</gene>
<dbReference type="AlphaFoldDB" id="A0A0B6X104"/>
<reference evidence="2 3" key="1">
    <citation type="submission" date="2013-12" db="EMBL/GenBank/DDBJ databases">
        <authorList>
            <person name="Stott M."/>
        </authorList>
    </citation>
    <scope>NUCLEOTIDE SEQUENCE [LARGE SCALE GENOMIC DNA]</scope>
    <source>
        <strain evidence="2 3">K22</strain>
    </source>
</reference>
<dbReference type="PANTHER" id="PTHR42957:SF1">
    <property type="entry name" value="HELICASE MJ1565-RELATED"/>
    <property type="match status" value="1"/>
</dbReference>
<keyword evidence="3" id="KW-1185">Reference proteome</keyword>
<proteinExistence type="predicted"/>
<accession>A0A0B6X104</accession>
<dbReference type="InterPro" id="IPR027417">
    <property type="entry name" value="P-loop_NTPase"/>
</dbReference>